<gene>
    <name evidence="3" type="ORF">ONB1V03_LOCUS7964</name>
</gene>
<evidence type="ECO:0000259" key="2">
    <source>
        <dbReference type="PROSITE" id="PS50254"/>
    </source>
</evidence>
<dbReference type="GO" id="GO:0000981">
    <property type="term" value="F:DNA-binding transcription factor activity, RNA polymerase II-specific"/>
    <property type="evidence" value="ECO:0007669"/>
    <property type="project" value="TreeGrafter"/>
</dbReference>
<dbReference type="GO" id="GO:0000978">
    <property type="term" value="F:RNA polymerase II cis-regulatory region sequence-specific DNA binding"/>
    <property type="evidence" value="ECO:0007669"/>
    <property type="project" value="TreeGrafter"/>
</dbReference>
<dbReference type="Pfam" id="PF00554">
    <property type="entry name" value="RHD_DNA_bind"/>
    <property type="match status" value="1"/>
</dbReference>
<dbReference type="InterPro" id="IPR030492">
    <property type="entry name" value="RHD_CS"/>
</dbReference>
<dbReference type="EMBL" id="OC919122">
    <property type="protein sequence ID" value="CAD7650738.1"/>
    <property type="molecule type" value="Genomic_DNA"/>
</dbReference>
<dbReference type="GO" id="GO:0038061">
    <property type="term" value="P:non-canonical NF-kappaB signal transduction"/>
    <property type="evidence" value="ECO:0007669"/>
    <property type="project" value="TreeGrafter"/>
</dbReference>
<feature type="compositionally biased region" description="Low complexity" evidence="1">
    <location>
        <begin position="318"/>
        <end position="334"/>
    </location>
</feature>
<dbReference type="InterPro" id="IPR032397">
    <property type="entry name" value="RHD_dimer"/>
</dbReference>
<dbReference type="Proteomes" id="UP000728032">
    <property type="component" value="Unassembled WGS sequence"/>
</dbReference>
<dbReference type="InterPro" id="IPR000451">
    <property type="entry name" value="NFkB/Dor"/>
</dbReference>
<dbReference type="EMBL" id="CAJPVJ010004297">
    <property type="protein sequence ID" value="CAG2168475.1"/>
    <property type="molecule type" value="Genomic_DNA"/>
</dbReference>
<feature type="region of interest" description="Disordered" evidence="1">
    <location>
        <begin position="515"/>
        <end position="542"/>
    </location>
</feature>
<organism evidence="3">
    <name type="scientific">Oppiella nova</name>
    <dbReference type="NCBI Taxonomy" id="334625"/>
    <lineage>
        <taxon>Eukaryota</taxon>
        <taxon>Metazoa</taxon>
        <taxon>Ecdysozoa</taxon>
        <taxon>Arthropoda</taxon>
        <taxon>Chelicerata</taxon>
        <taxon>Arachnida</taxon>
        <taxon>Acari</taxon>
        <taxon>Acariformes</taxon>
        <taxon>Sarcoptiformes</taxon>
        <taxon>Oribatida</taxon>
        <taxon>Brachypylina</taxon>
        <taxon>Oppioidea</taxon>
        <taxon>Oppiidae</taxon>
        <taxon>Oppiella</taxon>
    </lineage>
</organism>
<dbReference type="PRINTS" id="PR00057">
    <property type="entry name" value="NFKBTNSCPFCT"/>
</dbReference>
<evidence type="ECO:0000256" key="1">
    <source>
        <dbReference type="SAM" id="MobiDB-lite"/>
    </source>
</evidence>
<accession>A0A7R9LZE1</accession>
<dbReference type="InterPro" id="IPR011539">
    <property type="entry name" value="RHD_DNA_bind_dom"/>
</dbReference>
<dbReference type="GO" id="GO:0045087">
    <property type="term" value="P:innate immune response"/>
    <property type="evidence" value="ECO:0007669"/>
    <property type="project" value="TreeGrafter"/>
</dbReference>
<evidence type="ECO:0000313" key="4">
    <source>
        <dbReference type="Proteomes" id="UP000728032"/>
    </source>
</evidence>
<dbReference type="GO" id="GO:0005737">
    <property type="term" value="C:cytoplasm"/>
    <property type="evidence" value="ECO:0007669"/>
    <property type="project" value="InterPro"/>
</dbReference>
<dbReference type="PROSITE" id="PS50254">
    <property type="entry name" value="REL_2"/>
    <property type="match status" value="1"/>
</dbReference>
<dbReference type="PROSITE" id="PS01204">
    <property type="entry name" value="REL_1"/>
    <property type="match status" value="1"/>
</dbReference>
<dbReference type="GO" id="GO:0034097">
    <property type="term" value="P:response to cytokine"/>
    <property type="evidence" value="ECO:0007669"/>
    <property type="project" value="TreeGrafter"/>
</dbReference>
<dbReference type="GO" id="GO:0033554">
    <property type="term" value="P:cellular response to stress"/>
    <property type="evidence" value="ECO:0007669"/>
    <property type="project" value="TreeGrafter"/>
</dbReference>
<dbReference type="Gene3D" id="2.60.40.10">
    <property type="entry name" value="Immunoglobulins"/>
    <property type="match status" value="1"/>
</dbReference>
<dbReference type="PANTHER" id="PTHR24169:SF25">
    <property type="entry name" value="DORSAL-RELATED IMMUNITY FACTOR DIF-RELATED"/>
    <property type="match status" value="1"/>
</dbReference>
<feature type="domain" description="RHD" evidence="2">
    <location>
        <begin position="6"/>
        <end position="187"/>
    </location>
</feature>
<dbReference type="Gene3D" id="2.60.40.340">
    <property type="entry name" value="Rel homology domain (RHD), DNA-binding domain"/>
    <property type="match status" value="1"/>
</dbReference>
<dbReference type="GO" id="GO:0045944">
    <property type="term" value="P:positive regulation of transcription by RNA polymerase II"/>
    <property type="evidence" value="ECO:0007669"/>
    <property type="project" value="TreeGrafter"/>
</dbReference>
<dbReference type="GO" id="GO:0007249">
    <property type="term" value="P:canonical NF-kappaB signal transduction"/>
    <property type="evidence" value="ECO:0007669"/>
    <property type="project" value="TreeGrafter"/>
</dbReference>
<dbReference type="OrthoDB" id="10388774at2759"/>
<dbReference type="InterPro" id="IPR013783">
    <property type="entry name" value="Ig-like_fold"/>
</dbReference>
<protein>
    <recommendedName>
        <fullName evidence="2">RHD domain-containing protein</fullName>
    </recommendedName>
</protein>
<feature type="region of interest" description="Disordered" evidence="1">
    <location>
        <begin position="313"/>
        <end position="373"/>
    </location>
</feature>
<dbReference type="SUPFAM" id="SSF49417">
    <property type="entry name" value="p53-like transcription factors"/>
    <property type="match status" value="1"/>
</dbReference>
<dbReference type="GO" id="GO:0005634">
    <property type="term" value="C:nucleus"/>
    <property type="evidence" value="ECO:0007669"/>
    <property type="project" value="TreeGrafter"/>
</dbReference>
<dbReference type="Pfam" id="PF16179">
    <property type="entry name" value="RHD_dimer"/>
    <property type="match status" value="1"/>
</dbReference>
<sequence>MSDNSHTGPYVRIVEQPARSAVRFRYECEGRSAGPIPGVSSTPSCATYPTIQIVNYRGSRAMVVVSCVTVSPPYRQHPHHLVGRVGCHQGVCTLIVDNTDHLCSFTHLGIQCAKRNEISSRLKLRKQLRVDPTSAGFDHIMKSSRSLDLGAIRLCFQAYIEDPVTRKFTRPLAPVVSDPVYDKKLLPKLIITDISTTCAPITGGKVMLFCNYIDEEDIEVRFYELDTTGAVVWESIADLKPPVGEVHKRVGISLMAPGYPYSDDMSGGKPVPVYLQLRRPSDQRSSDPVVFTYLPDCPYENCPLALYQRLHRHQSQGNSNSESLSTTTTTTTTGHNHHNHQHQQPTISSKRGRMKPTTGAKDSYTTNDDNNRDMNCKKRVKVLNVLNASDSEDMEGSDDGVDEDMTPTAGDRDVYHGISQYYSQNSQYFGANCLHKPDVNNNHMNGNQLAIKCEPSGGQTDCQFPDSGGALMSVNAASNDLLMECLKTIDIDCLAAMQFTAPGAPDYHHNPIHTTNNTYTTGDDEDWGSSLQQTAGAPHYHSDNSYTYSDYNDSMAYYQNQPPVLDSQDKLSFIDL</sequence>
<name>A0A7R9LZE1_9ACAR</name>
<dbReference type="PANTHER" id="PTHR24169">
    <property type="entry name" value="NUCLEAR FACTOR NF-KAPPA-B PROTEIN"/>
    <property type="match status" value="1"/>
</dbReference>
<reference evidence="3" key="1">
    <citation type="submission" date="2020-11" db="EMBL/GenBank/DDBJ databases">
        <authorList>
            <person name="Tran Van P."/>
        </authorList>
    </citation>
    <scope>NUCLEOTIDE SEQUENCE</scope>
</reference>
<dbReference type="InterPro" id="IPR008967">
    <property type="entry name" value="p53-like_TF_DNA-bd_sf"/>
</dbReference>
<dbReference type="SUPFAM" id="SSF81296">
    <property type="entry name" value="E set domains"/>
    <property type="match status" value="1"/>
</dbReference>
<dbReference type="InterPro" id="IPR014756">
    <property type="entry name" value="Ig_E-set"/>
</dbReference>
<evidence type="ECO:0000313" key="3">
    <source>
        <dbReference type="EMBL" id="CAD7650738.1"/>
    </source>
</evidence>
<keyword evidence="4" id="KW-1185">Reference proteome</keyword>
<proteinExistence type="predicted"/>
<dbReference type="InterPro" id="IPR037059">
    <property type="entry name" value="RHD_DNA_bind_dom_sf"/>
</dbReference>
<dbReference type="AlphaFoldDB" id="A0A7R9LZE1"/>